<proteinExistence type="predicted"/>
<protein>
    <submittedName>
        <fullName evidence="1">Uncharacterized protein</fullName>
    </submittedName>
</protein>
<dbReference type="AlphaFoldDB" id="A0A7W8YPM6"/>
<organism evidence="1 2">
    <name type="scientific">Pedobacter cryoconitis</name>
    <dbReference type="NCBI Taxonomy" id="188932"/>
    <lineage>
        <taxon>Bacteria</taxon>
        <taxon>Pseudomonadati</taxon>
        <taxon>Bacteroidota</taxon>
        <taxon>Sphingobacteriia</taxon>
        <taxon>Sphingobacteriales</taxon>
        <taxon>Sphingobacteriaceae</taxon>
        <taxon>Pedobacter</taxon>
    </lineage>
</organism>
<dbReference type="Proteomes" id="UP000537718">
    <property type="component" value="Unassembled WGS sequence"/>
</dbReference>
<evidence type="ECO:0000313" key="2">
    <source>
        <dbReference type="Proteomes" id="UP000537718"/>
    </source>
</evidence>
<sequence>MRMRLNVKLISGFILHKKELRAISAKDEQFEQKKDKPYSDLSISKS</sequence>
<evidence type="ECO:0000313" key="1">
    <source>
        <dbReference type="EMBL" id="MBB5619367.1"/>
    </source>
</evidence>
<dbReference type="EMBL" id="JACHCF010000001">
    <property type="protein sequence ID" value="MBB5619367.1"/>
    <property type="molecule type" value="Genomic_DNA"/>
</dbReference>
<reference evidence="1 2" key="1">
    <citation type="submission" date="2020-08" db="EMBL/GenBank/DDBJ databases">
        <title>Genomic Encyclopedia of Type Strains, Phase IV (KMG-V): Genome sequencing to study the core and pangenomes of soil and plant-associated prokaryotes.</title>
        <authorList>
            <person name="Whitman W."/>
        </authorList>
    </citation>
    <scope>NUCLEOTIDE SEQUENCE [LARGE SCALE GENOMIC DNA]</scope>
    <source>
        <strain evidence="1 2">MP7CTX6</strain>
    </source>
</reference>
<name>A0A7W8YPM6_9SPHI</name>
<gene>
    <name evidence="1" type="ORF">HDE69_000403</name>
</gene>
<accession>A0A7W8YPM6</accession>
<comment type="caution">
    <text evidence="1">The sequence shown here is derived from an EMBL/GenBank/DDBJ whole genome shotgun (WGS) entry which is preliminary data.</text>
</comment>